<evidence type="ECO:0000313" key="1">
    <source>
        <dbReference type="EMBL" id="QJW94156.1"/>
    </source>
</evidence>
<protein>
    <recommendedName>
        <fullName evidence="3">NurA domain-containing protein</fullName>
    </recommendedName>
</protein>
<sequence>MSDTNAIAAFLREHEATPVGLSPTLPTLPPEEDEDAPPITDLTIEIEPDNWKPKLVPEQPVAAEGEYPVRFIDGCQSGQPVLCLSVRGRGWPIPLFLAEVGAVALRLEGRRFVREFRVVERVLSFVADPFPWAQVEAFSTALADDPEFRIRVLPANMPSPEYSPFDYEVMRGQARARAQEEMTNLERLALAVDRSVPTLVDGPLDRVTGEPAADAPLLVGVPKIQAASYLHDQGWRTLLALRPAHRTPVFQIAREGSITVATWYLKLAGGPQSAPNWGYVRVELPWGQFLHRGGAASGIVDRLSRWLIDARCRADSYARMPVSLDPIVRAEDALKPLFTPLPVLVNRLYRRSGLFRRNEL</sequence>
<organism evidence="1 2">
    <name type="scientific">Frigoriglobus tundricola</name>
    <dbReference type="NCBI Taxonomy" id="2774151"/>
    <lineage>
        <taxon>Bacteria</taxon>
        <taxon>Pseudomonadati</taxon>
        <taxon>Planctomycetota</taxon>
        <taxon>Planctomycetia</taxon>
        <taxon>Gemmatales</taxon>
        <taxon>Gemmataceae</taxon>
        <taxon>Frigoriglobus</taxon>
    </lineage>
</organism>
<reference evidence="2" key="1">
    <citation type="submission" date="2020-05" db="EMBL/GenBank/DDBJ databases">
        <title>Frigoriglobus tundricola gen. nov., sp. nov., a psychrotolerant cellulolytic planctomycete of the family Gemmataceae with two divergent copies of 16S rRNA gene.</title>
        <authorList>
            <person name="Kulichevskaya I.S."/>
            <person name="Ivanova A.A."/>
            <person name="Naumoff D.G."/>
            <person name="Beletsky A.V."/>
            <person name="Rijpstra W.I.C."/>
            <person name="Sinninghe Damste J.S."/>
            <person name="Mardanov A.V."/>
            <person name="Ravin N.V."/>
            <person name="Dedysh S.N."/>
        </authorList>
    </citation>
    <scope>NUCLEOTIDE SEQUENCE [LARGE SCALE GENOMIC DNA]</scope>
    <source>
        <strain evidence="2">PL17</strain>
    </source>
</reference>
<dbReference type="InterPro" id="IPR012337">
    <property type="entry name" value="RNaseH-like_sf"/>
</dbReference>
<evidence type="ECO:0008006" key="3">
    <source>
        <dbReference type="Google" id="ProtNLM"/>
    </source>
</evidence>
<dbReference type="SUPFAM" id="SSF53098">
    <property type="entry name" value="Ribonuclease H-like"/>
    <property type="match status" value="1"/>
</dbReference>
<dbReference type="Proteomes" id="UP000503447">
    <property type="component" value="Chromosome"/>
</dbReference>
<gene>
    <name evidence="1" type="ORF">FTUN_1675</name>
</gene>
<dbReference type="KEGG" id="ftj:FTUN_1675"/>
<accession>A0A6M5YLH5</accession>
<proteinExistence type="predicted"/>
<evidence type="ECO:0000313" key="2">
    <source>
        <dbReference type="Proteomes" id="UP000503447"/>
    </source>
</evidence>
<name>A0A6M5YLH5_9BACT</name>
<keyword evidence="2" id="KW-1185">Reference proteome</keyword>
<dbReference type="EMBL" id="CP053452">
    <property type="protein sequence ID" value="QJW94156.1"/>
    <property type="molecule type" value="Genomic_DNA"/>
</dbReference>
<dbReference type="RefSeq" id="WP_171470216.1">
    <property type="nucleotide sequence ID" value="NZ_CP053452.2"/>
</dbReference>
<dbReference type="AlphaFoldDB" id="A0A6M5YLH5"/>